<feature type="transmembrane region" description="Helical" evidence="1">
    <location>
        <begin position="21"/>
        <end position="40"/>
    </location>
</feature>
<organism evidence="2 3">
    <name type="scientific">Spiroplasma mirum ATCC 29335</name>
    <dbReference type="NCBI Taxonomy" id="838561"/>
    <lineage>
        <taxon>Bacteria</taxon>
        <taxon>Bacillati</taxon>
        <taxon>Mycoplasmatota</taxon>
        <taxon>Mollicutes</taxon>
        <taxon>Entomoplasmatales</taxon>
        <taxon>Spiroplasmataceae</taxon>
        <taxon>Spiroplasma</taxon>
    </lineage>
</organism>
<keyword evidence="1" id="KW-1133">Transmembrane helix</keyword>
<gene>
    <name evidence="2" type="ORF">P344_05240</name>
</gene>
<evidence type="ECO:0000313" key="3">
    <source>
        <dbReference type="Proteomes" id="UP000019260"/>
    </source>
</evidence>
<dbReference type="Proteomes" id="UP000019260">
    <property type="component" value="Chromosome"/>
</dbReference>
<feature type="transmembrane region" description="Helical" evidence="1">
    <location>
        <begin position="46"/>
        <end position="70"/>
    </location>
</feature>
<dbReference type="PATRIC" id="fig|838561.3.peg.1007"/>
<sequence>MAHEKKYNPIDQNWEIIAHNIVYIIGSLFLIGVGISLVYYYSRWYIFIICFGIIASIVTTIWLITVLYHLKYFALDDKIKEHKIKKIQKIEKWTLNFIAWWYLN</sequence>
<accession>W0GRK8</accession>
<dbReference type="HOGENOM" id="CLU_2248420_0_0_14"/>
<dbReference type="KEGG" id="smir:SMM_0879"/>
<dbReference type="AlphaFoldDB" id="W0GRK8"/>
<dbReference type="RefSeq" id="WP_025317624.1">
    <property type="nucleotide sequence ID" value="NZ_CP002082.1"/>
</dbReference>
<name>W0GRK8_9MOLU</name>
<reference evidence="2 3" key="1">
    <citation type="submission" date="2013-09" db="EMBL/GenBank/DDBJ databases">
        <title>Complete genome sequence of Spiroplasma mirum suckling mouse cataract agent.</title>
        <authorList>
            <person name="Landry C.A."/>
            <person name="Bastian F.O."/>
            <person name="Thune R.L."/>
        </authorList>
    </citation>
    <scope>NUCLEOTIDE SEQUENCE [LARGE SCALE GENOMIC DNA]</scope>
    <source>
        <strain evidence="2 3">SMCA</strain>
    </source>
</reference>
<keyword evidence="1" id="KW-0472">Membrane</keyword>
<keyword evidence="1" id="KW-0812">Transmembrane</keyword>
<proteinExistence type="predicted"/>
<protein>
    <submittedName>
        <fullName evidence="2">Uncharacterized protein</fullName>
    </submittedName>
</protein>
<evidence type="ECO:0000256" key="1">
    <source>
        <dbReference type="SAM" id="Phobius"/>
    </source>
</evidence>
<dbReference type="EMBL" id="CP006720">
    <property type="protein sequence ID" value="AHI58370.1"/>
    <property type="molecule type" value="Genomic_DNA"/>
</dbReference>
<evidence type="ECO:0000313" key="2">
    <source>
        <dbReference type="EMBL" id="AHI58370.1"/>
    </source>
</evidence>
<keyword evidence="3" id="KW-1185">Reference proteome</keyword>
<dbReference type="KEGG" id="smia:P344_05240"/>